<feature type="site" description="Essential for prephenate dehydratase activity" evidence="19">
    <location>
        <position position="275"/>
    </location>
</feature>
<evidence type="ECO:0000256" key="14">
    <source>
        <dbReference type="ARBA" id="ARBA00023239"/>
    </source>
</evidence>
<keyword evidence="12" id="KW-0584">Phenylalanine biosynthesis</keyword>
<dbReference type="GO" id="GO:0004664">
    <property type="term" value="F:prephenate dehydratase activity"/>
    <property type="evidence" value="ECO:0007669"/>
    <property type="project" value="UniProtKB-EC"/>
</dbReference>
<comment type="caution">
    <text evidence="24">The sequence shown here is derived from an EMBL/GenBank/DDBJ whole genome shotgun (WGS) entry which is preliminary data.</text>
</comment>
<keyword evidence="9" id="KW-0963">Cytoplasm</keyword>
<dbReference type="InterPro" id="IPR045865">
    <property type="entry name" value="ACT-like_dom_sf"/>
</dbReference>
<evidence type="ECO:0000259" key="21">
    <source>
        <dbReference type="PROSITE" id="PS51168"/>
    </source>
</evidence>
<dbReference type="Gene3D" id="3.30.70.260">
    <property type="match status" value="1"/>
</dbReference>
<evidence type="ECO:0000256" key="12">
    <source>
        <dbReference type="ARBA" id="ARBA00023222"/>
    </source>
</evidence>
<dbReference type="SUPFAM" id="SSF53850">
    <property type="entry name" value="Periplasmic binding protein-like II"/>
    <property type="match status" value="1"/>
</dbReference>
<reference evidence="24 25" key="1">
    <citation type="submission" date="2010-10" db="EMBL/GenBank/DDBJ databases">
        <authorList>
            <consortium name="The Broad Institute Genome Sequencing Platform"/>
            <person name="Ward D."/>
            <person name="Earl A."/>
            <person name="Feldgarden M."/>
            <person name="Young S.K."/>
            <person name="Gargeya S."/>
            <person name="Zeng Q."/>
            <person name="Alvarado L."/>
            <person name="Berlin A."/>
            <person name="Bochicchio J."/>
            <person name="Chapman S.B."/>
            <person name="Chen Z."/>
            <person name="Freedman E."/>
            <person name="Gellesch M."/>
            <person name="Goldberg J."/>
            <person name="Griggs A."/>
            <person name="Gujja S."/>
            <person name="Heilman E."/>
            <person name="Heiman D."/>
            <person name="Howarth C."/>
            <person name="Mehta T."/>
            <person name="Neiman D."/>
            <person name="Pearson M."/>
            <person name="Roberts A."/>
            <person name="Saif S."/>
            <person name="Shea T."/>
            <person name="Shenoy N."/>
            <person name="Sisk P."/>
            <person name="Stolte C."/>
            <person name="Sykes S."/>
            <person name="White J."/>
            <person name="Yandava C."/>
            <person name="Allen-Vercoe E."/>
            <person name="Sibley C."/>
            <person name="Ambrose C.E."/>
            <person name="Strauss J."/>
            <person name="Daigneault M."/>
            <person name="Haas B."/>
            <person name="Nusbaum C."/>
            <person name="Birren B."/>
        </authorList>
    </citation>
    <scope>NUCLEOTIDE SEQUENCE [LARGE SCALE GENOMIC DNA]</scope>
    <source>
        <strain evidence="24 25">3_1_6</strain>
    </source>
</reference>
<proteinExistence type="predicted"/>
<dbReference type="Pfam" id="PF01817">
    <property type="entry name" value="CM_2"/>
    <property type="match status" value="1"/>
</dbReference>
<dbReference type="GO" id="GO:0009094">
    <property type="term" value="P:L-phenylalanine biosynthetic process"/>
    <property type="evidence" value="ECO:0007669"/>
    <property type="project" value="UniProtKB-UniPathway"/>
</dbReference>
<evidence type="ECO:0000256" key="15">
    <source>
        <dbReference type="ARBA" id="ARBA00023268"/>
    </source>
</evidence>
<dbReference type="PROSITE" id="PS51168">
    <property type="entry name" value="CHORISMATE_MUT_2"/>
    <property type="match status" value="1"/>
</dbReference>
<keyword evidence="15" id="KW-0511">Multifunctional enzyme</keyword>
<comment type="subcellular location">
    <subcellularLocation>
        <location evidence="3">Cytoplasm</location>
    </subcellularLocation>
</comment>
<evidence type="ECO:0000256" key="17">
    <source>
        <dbReference type="ARBA" id="ARBA00031520"/>
    </source>
</evidence>
<feature type="domain" description="Prephenate dehydratase" evidence="22">
    <location>
        <begin position="107"/>
        <end position="282"/>
    </location>
</feature>
<dbReference type="SUPFAM" id="SSF48600">
    <property type="entry name" value="Chorismate mutase II"/>
    <property type="match status" value="1"/>
</dbReference>
<keyword evidence="25" id="KW-1185">Reference proteome</keyword>
<dbReference type="Gene3D" id="3.40.190.10">
    <property type="entry name" value="Periplasmic binding protein-like II"/>
    <property type="match status" value="2"/>
</dbReference>
<evidence type="ECO:0000256" key="13">
    <source>
        <dbReference type="ARBA" id="ARBA00023235"/>
    </source>
</evidence>
<keyword evidence="11" id="KW-0057">Aromatic amino acid biosynthesis</keyword>
<dbReference type="CDD" id="cd13630">
    <property type="entry name" value="PBP2_PDT_1"/>
    <property type="match status" value="1"/>
</dbReference>
<feature type="domain" description="Chorismate mutase" evidence="21">
    <location>
        <begin position="17"/>
        <end position="107"/>
    </location>
</feature>
<comment type="function">
    <text evidence="2">Catalyzes the Claisen rearrangement of chorismate to prephenate and the decarboxylation/dehydration of prephenate to phenylpyruvate.</text>
</comment>
<keyword evidence="10" id="KW-0028">Amino-acid biosynthesis</keyword>
<dbReference type="UniPathway" id="UPA00121">
    <property type="reaction ID" value="UER00345"/>
</dbReference>
<dbReference type="InterPro" id="IPR036263">
    <property type="entry name" value="Chorismate_II_sf"/>
</dbReference>
<evidence type="ECO:0000256" key="1">
    <source>
        <dbReference type="ARBA" id="ARBA00000824"/>
    </source>
</evidence>
<keyword evidence="14" id="KW-0456">Lyase</keyword>
<keyword evidence="13" id="KW-0413">Isomerase</keyword>
<dbReference type="InterPro" id="IPR002912">
    <property type="entry name" value="ACT_dom"/>
</dbReference>
<dbReference type="NCBIfam" id="NF008865">
    <property type="entry name" value="PRK11898.1"/>
    <property type="match status" value="1"/>
</dbReference>
<dbReference type="InterPro" id="IPR008242">
    <property type="entry name" value="Chor_mutase/pphenate_deHydtase"/>
</dbReference>
<dbReference type="eggNOG" id="COG0077">
    <property type="taxonomic scope" value="Bacteria"/>
</dbReference>
<comment type="pathway">
    <text evidence="5">Metabolic intermediate biosynthesis; prephenate biosynthesis; prephenate from chorismate: step 1/1.</text>
</comment>
<evidence type="ECO:0000313" key="24">
    <source>
        <dbReference type="EMBL" id="EFV44040.1"/>
    </source>
</evidence>
<dbReference type="AlphaFoldDB" id="E5Y7E0"/>
<dbReference type="InterPro" id="IPR036979">
    <property type="entry name" value="CM_dom_sf"/>
</dbReference>
<dbReference type="Pfam" id="PF01842">
    <property type="entry name" value="ACT"/>
    <property type="match status" value="1"/>
</dbReference>
<protein>
    <recommendedName>
        <fullName evidence="8">Bifunctional chorismate mutase/prephenate dehydratase</fullName>
        <ecNumber evidence="7">4.2.1.51</ecNumber>
        <ecNumber evidence="6">5.4.99.5</ecNumber>
    </recommendedName>
    <alternativeName>
        <fullName evidence="17">Chorismate mutase-prephenate dehydratase</fullName>
    </alternativeName>
    <alternativeName>
        <fullName evidence="16">p-protein</fullName>
    </alternativeName>
</protein>
<evidence type="ECO:0000313" key="25">
    <source>
        <dbReference type="Proteomes" id="UP000006034"/>
    </source>
</evidence>
<evidence type="ECO:0000256" key="20">
    <source>
        <dbReference type="SAM" id="Coils"/>
    </source>
</evidence>
<evidence type="ECO:0000256" key="9">
    <source>
        <dbReference type="ARBA" id="ARBA00022490"/>
    </source>
</evidence>
<dbReference type="GeneID" id="78085246"/>
<dbReference type="RefSeq" id="WP_005027904.1">
    <property type="nucleotide sequence ID" value="NZ_KE150238.1"/>
</dbReference>
<dbReference type="GO" id="GO:0046417">
    <property type="term" value="P:chorismate metabolic process"/>
    <property type="evidence" value="ECO:0007669"/>
    <property type="project" value="InterPro"/>
</dbReference>
<comment type="pathway">
    <text evidence="4">Amino-acid biosynthesis; L-phenylalanine biosynthesis; phenylpyruvate from prephenate: step 1/1.</text>
</comment>
<evidence type="ECO:0000256" key="11">
    <source>
        <dbReference type="ARBA" id="ARBA00023141"/>
    </source>
</evidence>
<feature type="coiled-coil region" evidence="20">
    <location>
        <begin position="16"/>
        <end position="43"/>
    </location>
</feature>
<evidence type="ECO:0000259" key="22">
    <source>
        <dbReference type="PROSITE" id="PS51171"/>
    </source>
</evidence>
<gene>
    <name evidence="24" type="ORF">HMPREF0179_02105</name>
</gene>
<dbReference type="SUPFAM" id="SSF55021">
    <property type="entry name" value="ACT-like"/>
    <property type="match status" value="1"/>
</dbReference>
<dbReference type="CDD" id="cd04905">
    <property type="entry name" value="ACT_CM-PDT"/>
    <property type="match status" value="1"/>
</dbReference>
<dbReference type="NCBIfam" id="TIGR01807">
    <property type="entry name" value="CM_P2"/>
    <property type="match status" value="1"/>
</dbReference>
<dbReference type="EC" id="5.4.99.5" evidence="6"/>
<evidence type="ECO:0000259" key="23">
    <source>
        <dbReference type="PROSITE" id="PS51671"/>
    </source>
</evidence>
<organism evidence="24 25">
    <name type="scientific">Bilophila wadsworthia (strain 3_1_6)</name>
    <dbReference type="NCBI Taxonomy" id="563192"/>
    <lineage>
        <taxon>Bacteria</taxon>
        <taxon>Pseudomonadati</taxon>
        <taxon>Thermodesulfobacteriota</taxon>
        <taxon>Desulfovibrionia</taxon>
        <taxon>Desulfovibrionales</taxon>
        <taxon>Desulfovibrionaceae</taxon>
        <taxon>Bilophila</taxon>
    </lineage>
</organism>
<dbReference type="InterPro" id="IPR001086">
    <property type="entry name" value="Preph_deHydtase"/>
</dbReference>
<sequence length="374" mass="40962">MPESNDTPDGWSEAAAAKQSEALQGLRLQIDAVDRELLALLNRRASLSLEVGRVKANTSGPVFRPQRERQILDNLASENSGPLPEEHLRSIWHEIFASSRTLQRPVSVAYLGPEGTNSYFAAVDLLGNLMDYRPCKNFREAFAAVHGGECALGVIPLENVLQGSVGQCFDLFMEYDVYIQTESVARIQHTLLSVESSPEAIKVVYSHPQALAQCQRWLRQHLPEASLMACDSTAAAARRAVSEPGSAAIGHKSLSTMLGLPILAYNLEDEPTNQTRFVVIGPKPTDTSAANKTSVLFTLPDKPGSLAGILDLLFKAGVNLRKLESRPLRSQSWKYAFFADLETNLLKPELSGVLAELRNTCHSFRLLGCYTAGE</sequence>
<dbReference type="Proteomes" id="UP000006034">
    <property type="component" value="Unassembled WGS sequence"/>
</dbReference>
<dbReference type="PIRSF" id="PIRSF001500">
    <property type="entry name" value="Chor_mut_pdt_Ppr"/>
    <property type="match status" value="1"/>
</dbReference>
<dbReference type="STRING" id="563192.HMPREF0179_02105"/>
<dbReference type="OrthoDB" id="9802281at2"/>
<evidence type="ECO:0000256" key="19">
    <source>
        <dbReference type="PIRSR" id="PIRSR001500-2"/>
    </source>
</evidence>
<comment type="catalytic activity">
    <reaction evidence="18">
        <text>prephenate + H(+) = 3-phenylpyruvate + CO2 + H2O</text>
        <dbReference type="Rhea" id="RHEA:21648"/>
        <dbReference type="ChEBI" id="CHEBI:15377"/>
        <dbReference type="ChEBI" id="CHEBI:15378"/>
        <dbReference type="ChEBI" id="CHEBI:16526"/>
        <dbReference type="ChEBI" id="CHEBI:18005"/>
        <dbReference type="ChEBI" id="CHEBI:29934"/>
        <dbReference type="EC" id="4.2.1.51"/>
    </reaction>
</comment>
<comment type="catalytic activity">
    <reaction evidence="1">
        <text>chorismate = prephenate</text>
        <dbReference type="Rhea" id="RHEA:13897"/>
        <dbReference type="ChEBI" id="CHEBI:29748"/>
        <dbReference type="ChEBI" id="CHEBI:29934"/>
        <dbReference type="EC" id="5.4.99.5"/>
    </reaction>
</comment>
<keyword evidence="20" id="KW-0175">Coiled coil</keyword>
<accession>E5Y7E0</accession>
<dbReference type="InterPro" id="IPR010957">
    <property type="entry name" value="G/b/e-P-prot_chorismate_mutase"/>
</dbReference>
<evidence type="ECO:0000256" key="16">
    <source>
        <dbReference type="ARBA" id="ARBA00031175"/>
    </source>
</evidence>
<dbReference type="PANTHER" id="PTHR21022">
    <property type="entry name" value="PREPHENATE DEHYDRATASE P PROTEIN"/>
    <property type="match status" value="1"/>
</dbReference>
<evidence type="ECO:0000256" key="8">
    <source>
        <dbReference type="ARBA" id="ARBA00014401"/>
    </source>
</evidence>
<reference evidence="24 25" key="2">
    <citation type="submission" date="2013-04" db="EMBL/GenBank/DDBJ databases">
        <title>The Genome Sequence of Bilophila wadsworthia 3_1_6.</title>
        <authorList>
            <consortium name="The Broad Institute Genomics Platform"/>
            <person name="Earl A."/>
            <person name="Ward D."/>
            <person name="Feldgarden M."/>
            <person name="Gevers D."/>
            <person name="Sibley C."/>
            <person name="Strauss J."/>
            <person name="Allen-Vercoe E."/>
            <person name="Walker B."/>
            <person name="Young S."/>
            <person name="Zeng Q."/>
            <person name="Gargeya S."/>
            <person name="Fitzgerald M."/>
            <person name="Haas B."/>
            <person name="Abouelleil A."/>
            <person name="Allen A.W."/>
            <person name="Alvarado L."/>
            <person name="Arachchi H.M."/>
            <person name="Berlin A.M."/>
            <person name="Chapman S.B."/>
            <person name="Gainer-Dewar J."/>
            <person name="Goldberg J."/>
            <person name="Griggs A."/>
            <person name="Gujja S."/>
            <person name="Hansen M."/>
            <person name="Howarth C."/>
            <person name="Imamovic A."/>
            <person name="Ireland A."/>
            <person name="Larimer J."/>
            <person name="McCowan C."/>
            <person name="Murphy C."/>
            <person name="Pearson M."/>
            <person name="Poon T.W."/>
            <person name="Priest M."/>
            <person name="Roberts A."/>
            <person name="Saif S."/>
            <person name="Shea T."/>
            <person name="Sisk P."/>
            <person name="Sykes S."/>
            <person name="Wortman J."/>
            <person name="Nusbaum C."/>
            <person name="Birren B."/>
        </authorList>
    </citation>
    <scope>NUCLEOTIDE SEQUENCE [LARGE SCALE GENOMIC DNA]</scope>
    <source>
        <strain evidence="24 25">3_1_6</strain>
    </source>
</reference>
<evidence type="ECO:0000256" key="18">
    <source>
        <dbReference type="ARBA" id="ARBA00047848"/>
    </source>
</evidence>
<dbReference type="GO" id="GO:0005737">
    <property type="term" value="C:cytoplasm"/>
    <property type="evidence" value="ECO:0007669"/>
    <property type="project" value="UniProtKB-SubCell"/>
</dbReference>
<dbReference type="EC" id="4.2.1.51" evidence="7"/>
<dbReference type="UniPathway" id="UPA00120">
    <property type="reaction ID" value="UER00203"/>
</dbReference>
<dbReference type="HOGENOM" id="CLU_035008_0_1_7"/>
<dbReference type="SMART" id="SM00830">
    <property type="entry name" value="CM_2"/>
    <property type="match status" value="1"/>
</dbReference>
<evidence type="ECO:0000256" key="7">
    <source>
        <dbReference type="ARBA" id="ARBA00013147"/>
    </source>
</evidence>
<dbReference type="eggNOG" id="COG1605">
    <property type="taxonomic scope" value="Bacteria"/>
</dbReference>
<dbReference type="PROSITE" id="PS51671">
    <property type="entry name" value="ACT"/>
    <property type="match status" value="1"/>
</dbReference>
<dbReference type="InterPro" id="IPR002701">
    <property type="entry name" value="CM_II_prokaryot"/>
</dbReference>
<feature type="domain" description="ACT" evidence="23">
    <location>
        <begin position="294"/>
        <end position="371"/>
    </location>
</feature>
<dbReference type="GO" id="GO:0004106">
    <property type="term" value="F:chorismate mutase activity"/>
    <property type="evidence" value="ECO:0007669"/>
    <property type="project" value="UniProtKB-EC"/>
</dbReference>
<dbReference type="PANTHER" id="PTHR21022:SF19">
    <property type="entry name" value="PREPHENATE DEHYDRATASE-RELATED"/>
    <property type="match status" value="1"/>
</dbReference>
<evidence type="ECO:0000256" key="3">
    <source>
        <dbReference type="ARBA" id="ARBA00004496"/>
    </source>
</evidence>
<dbReference type="EMBL" id="ADCP02000001">
    <property type="protein sequence ID" value="EFV44040.1"/>
    <property type="molecule type" value="Genomic_DNA"/>
</dbReference>
<dbReference type="Pfam" id="PF00800">
    <property type="entry name" value="PDT"/>
    <property type="match status" value="1"/>
</dbReference>
<evidence type="ECO:0000256" key="6">
    <source>
        <dbReference type="ARBA" id="ARBA00012404"/>
    </source>
</evidence>
<name>E5Y7E0_BILW3</name>
<evidence type="ECO:0000256" key="2">
    <source>
        <dbReference type="ARBA" id="ARBA00002364"/>
    </source>
</evidence>
<evidence type="ECO:0000256" key="5">
    <source>
        <dbReference type="ARBA" id="ARBA00004817"/>
    </source>
</evidence>
<evidence type="ECO:0000256" key="10">
    <source>
        <dbReference type="ARBA" id="ARBA00022605"/>
    </source>
</evidence>
<dbReference type="PROSITE" id="PS51171">
    <property type="entry name" value="PREPHENATE_DEHYDR_3"/>
    <property type="match status" value="1"/>
</dbReference>
<evidence type="ECO:0000256" key="4">
    <source>
        <dbReference type="ARBA" id="ARBA00004741"/>
    </source>
</evidence>
<dbReference type="Gene3D" id="1.20.59.10">
    <property type="entry name" value="Chorismate mutase"/>
    <property type="match status" value="1"/>
</dbReference>